<organism evidence="3 4">
    <name type="scientific">Pestalotiopsis fici (strain W106-1 / CGMCC3.15140)</name>
    <dbReference type="NCBI Taxonomy" id="1229662"/>
    <lineage>
        <taxon>Eukaryota</taxon>
        <taxon>Fungi</taxon>
        <taxon>Dikarya</taxon>
        <taxon>Ascomycota</taxon>
        <taxon>Pezizomycotina</taxon>
        <taxon>Sordariomycetes</taxon>
        <taxon>Xylariomycetidae</taxon>
        <taxon>Amphisphaeriales</taxon>
        <taxon>Sporocadaceae</taxon>
        <taxon>Pestalotiopsis</taxon>
    </lineage>
</organism>
<evidence type="ECO:0000256" key="2">
    <source>
        <dbReference type="SAM" id="SignalP"/>
    </source>
</evidence>
<feature type="compositionally biased region" description="Gly residues" evidence="1">
    <location>
        <begin position="40"/>
        <end position="50"/>
    </location>
</feature>
<proteinExistence type="predicted"/>
<evidence type="ECO:0000256" key="1">
    <source>
        <dbReference type="SAM" id="MobiDB-lite"/>
    </source>
</evidence>
<dbReference type="GeneID" id="19273003"/>
<dbReference type="OrthoDB" id="152248at2759"/>
<dbReference type="AlphaFoldDB" id="W3X5J6"/>
<evidence type="ECO:0000313" key="4">
    <source>
        <dbReference type="Proteomes" id="UP000030651"/>
    </source>
</evidence>
<feature type="compositionally biased region" description="Low complexity" evidence="1">
    <location>
        <begin position="51"/>
        <end position="63"/>
    </location>
</feature>
<dbReference type="PANTHER" id="PTHR38847">
    <property type="match status" value="1"/>
</dbReference>
<keyword evidence="2" id="KW-0732">Signal</keyword>
<dbReference type="KEGG" id="pfy:PFICI_07990"/>
<dbReference type="eggNOG" id="ENOG502S0H4">
    <property type="taxonomic scope" value="Eukaryota"/>
</dbReference>
<dbReference type="Pfam" id="PF14273">
    <property type="entry name" value="DUF4360"/>
    <property type="match status" value="1"/>
</dbReference>
<protein>
    <recommendedName>
        <fullName evidence="5">Secreted protein</fullName>
    </recommendedName>
</protein>
<evidence type="ECO:0000313" key="3">
    <source>
        <dbReference type="EMBL" id="ETS80461.1"/>
    </source>
</evidence>
<dbReference type="InterPro" id="IPR025649">
    <property type="entry name" value="DUF4360"/>
</dbReference>
<dbReference type="HOGENOM" id="CLU_855574_0_0_1"/>
<accession>W3X5J6</accession>
<feature type="signal peptide" evidence="2">
    <location>
        <begin position="1"/>
        <end position="17"/>
    </location>
</feature>
<dbReference type="OMA" id="LNIDIHY"/>
<feature type="chain" id="PRO_5004835434" description="Secreted protein" evidence="2">
    <location>
        <begin position="18"/>
        <end position="325"/>
    </location>
</feature>
<sequence length="325" mass="33139">MHFSTFLIAALPVAALAMPAADPQVLTFPGSSNNQPGPGNPGGPGNGGGHNSPHPTTTSTTKPGNGGHGPSPTPTKTSSKTTSTSTTISTTSTTSTSSSSTSTSTSTSSSTSTSTSTSTTLTSSTTSTSSTSTTSTTSASTPTSSAPAGVTIKGISYAGSGCNAGSVAGAISSDAQTITVLYDSFIAQAGPGITPAEARKNCQLNVQVELPQGWQFSVFKADYRGYAFLQDGDKGVIKATYYFSGDSTQIASELDLAGAYDDNYLKTDEFGLESTVWSPCGEEGLLNVNSEVRVTPLTTTNTALLTVDSTDLSFETVHYLQWQTC</sequence>
<gene>
    <name evidence="3" type="ORF">PFICI_07990</name>
</gene>
<feature type="compositionally biased region" description="Low complexity" evidence="1">
    <location>
        <begin position="74"/>
        <end position="145"/>
    </location>
</feature>
<dbReference type="PANTHER" id="PTHR38847:SF1">
    <property type="entry name" value="PSEUDOURIDINE SYNTHASE RSUA_RLUA-LIKE DOMAIN-CONTAINING PROTEIN"/>
    <property type="match status" value="1"/>
</dbReference>
<name>W3X5J6_PESFW</name>
<feature type="compositionally biased region" description="Low complexity" evidence="1">
    <location>
        <begin position="27"/>
        <end position="37"/>
    </location>
</feature>
<dbReference type="Proteomes" id="UP000030651">
    <property type="component" value="Unassembled WGS sequence"/>
</dbReference>
<feature type="region of interest" description="Disordered" evidence="1">
    <location>
        <begin position="27"/>
        <end position="148"/>
    </location>
</feature>
<dbReference type="RefSeq" id="XP_007834762.1">
    <property type="nucleotide sequence ID" value="XM_007836571.1"/>
</dbReference>
<keyword evidence="4" id="KW-1185">Reference proteome</keyword>
<dbReference type="EMBL" id="KI912113">
    <property type="protein sequence ID" value="ETS80461.1"/>
    <property type="molecule type" value="Genomic_DNA"/>
</dbReference>
<dbReference type="STRING" id="1229662.W3X5J6"/>
<dbReference type="InParanoid" id="W3X5J6"/>
<evidence type="ECO:0008006" key="5">
    <source>
        <dbReference type="Google" id="ProtNLM"/>
    </source>
</evidence>
<reference evidence="4" key="1">
    <citation type="journal article" date="2015" name="BMC Genomics">
        <title>Genomic and transcriptomic analysis of the endophytic fungus Pestalotiopsis fici reveals its lifestyle and high potential for synthesis of natural products.</title>
        <authorList>
            <person name="Wang X."/>
            <person name="Zhang X."/>
            <person name="Liu L."/>
            <person name="Xiang M."/>
            <person name="Wang W."/>
            <person name="Sun X."/>
            <person name="Che Y."/>
            <person name="Guo L."/>
            <person name="Liu G."/>
            <person name="Guo L."/>
            <person name="Wang C."/>
            <person name="Yin W.B."/>
            <person name="Stadler M."/>
            <person name="Zhang X."/>
            <person name="Liu X."/>
        </authorList>
    </citation>
    <scope>NUCLEOTIDE SEQUENCE [LARGE SCALE GENOMIC DNA]</scope>
    <source>
        <strain evidence="4">W106-1 / CGMCC3.15140</strain>
    </source>
</reference>